<feature type="compositionally biased region" description="Basic and acidic residues" evidence="1">
    <location>
        <begin position="76"/>
        <end position="98"/>
    </location>
</feature>
<proteinExistence type="predicted"/>
<organism evidence="2 3">
    <name type="scientific">Hymenoscyphus fraxineus</name>
    <dbReference type="NCBI Taxonomy" id="746836"/>
    <lineage>
        <taxon>Eukaryota</taxon>
        <taxon>Fungi</taxon>
        <taxon>Dikarya</taxon>
        <taxon>Ascomycota</taxon>
        <taxon>Pezizomycotina</taxon>
        <taxon>Leotiomycetes</taxon>
        <taxon>Helotiales</taxon>
        <taxon>Helotiaceae</taxon>
        <taxon>Hymenoscyphus</taxon>
    </lineage>
</organism>
<evidence type="ECO:0000313" key="3">
    <source>
        <dbReference type="Proteomes" id="UP000696280"/>
    </source>
</evidence>
<evidence type="ECO:0000256" key="1">
    <source>
        <dbReference type="SAM" id="MobiDB-lite"/>
    </source>
</evidence>
<name>A0A9N9PHS8_9HELO</name>
<accession>A0A9N9PHS8</accession>
<keyword evidence="3" id="KW-1185">Reference proteome</keyword>
<gene>
    <name evidence="2" type="ORF">HYFRA_00010214</name>
</gene>
<sequence length="98" mass="10729">MSDKNQPSTSTSQTHQKTSTSGPSSQAPTGQPSKPKSAGEIAWERSEASKATKTYNPKDYEKALEADDDETVAGLEKGKEFWYQRNDNDGPYEASRKG</sequence>
<comment type="caution">
    <text evidence="2">The sequence shown here is derived from an EMBL/GenBank/DDBJ whole genome shotgun (WGS) entry which is preliminary data.</text>
</comment>
<reference evidence="2" key="1">
    <citation type="submission" date="2021-07" db="EMBL/GenBank/DDBJ databases">
        <authorList>
            <person name="Durling M."/>
        </authorList>
    </citation>
    <scope>NUCLEOTIDE SEQUENCE</scope>
</reference>
<feature type="compositionally biased region" description="Basic and acidic residues" evidence="1">
    <location>
        <begin position="42"/>
        <end position="65"/>
    </location>
</feature>
<feature type="compositionally biased region" description="Polar residues" evidence="1">
    <location>
        <begin position="22"/>
        <end position="34"/>
    </location>
</feature>
<dbReference type="AlphaFoldDB" id="A0A9N9PHS8"/>
<dbReference type="EMBL" id="CAJVRL010000050">
    <property type="protein sequence ID" value="CAG8953464.1"/>
    <property type="molecule type" value="Genomic_DNA"/>
</dbReference>
<evidence type="ECO:0000313" key="2">
    <source>
        <dbReference type="EMBL" id="CAG8953464.1"/>
    </source>
</evidence>
<dbReference type="Proteomes" id="UP000696280">
    <property type="component" value="Unassembled WGS sequence"/>
</dbReference>
<feature type="region of interest" description="Disordered" evidence="1">
    <location>
        <begin position="1"/>
        <end position="98"/>
    </location>
</feature>
<protein>
    <submittedName>
        <fullName evidence="2">Uncharacterized protein</fullName>
    </submittedName>
</protein>
<feature type="compositionally biased region" description="Low complexity" evidence="1">
    <location>
        <begin position="8"/>
        <end position="21"/>
    </location>
</feature>